<evidence type="ECO:0000256" key="1">
    <source>
        <dbReference type="ARBA" id="ARBA00005806"/>
    </source>
</evidence>
<evidence type="ECO:0000256" key="2">
    <source>
        <dbReference type="ARBA" id="ARBA00022723"/>
    </source>
</evidence>
<name>A0A3B0R9J4_9ZZZZ</name>
<gene>
    <name evidence="5" type="ORF">MNBD_BACTEROID02-545</name>
</gene>
<sequence length="405" mass="46101">MYKIKSTEIMKKLMGEYFLSLESGKNKIAWCTSGGPTELLRSFGFEIFFPENHGALLGATRTAMDFIPEAIKCGYSGHICSYTTADIGSYLKKQSPLQTHYGMKGVPKPDIIAYNTNQCREVEDWFTFYADEFNCPIVGIQPPRYLDEVTQDEIDLVVKQFKKMIPVCEEVSGRKFDLDKFKATIKLSKEATLLWQKVLKTSTAMNAPLSFFDGAIHMGPIVVLRGTETAKEYYKILLAELEENVKNNIGFIPEARTRIFWEGMPIWGKLRMMSDLFISNGSAVVASTYCSSWVFDNFDENDPWNSSARAYTEIFINRSDKAKEKILAKWFKEYNIDGIVFHDTKTCFNNSNAKFGMPQRLQKITGVPSLVIEGDLCDLRFFSEGQSITKIETFLEQIEDSKVLS</sequence>
<dbReference type="InterPro" id="IPR010327">
    <property type="entry name" value="FldB/FldC_alpha/beta"/>
</dbReference>
<organism evidence="5">
    <name type="scientific">hydrothermal vent metagenome</name>
    <dbReference type="NCBI Taxonomy" id="652676"/>
    <lineage>
        <taxon>unclassified sequences</taxon>
        <taxon>metagenomes</taxon>
        <taxon>ecological metagenomes</taxon>
    </lineage>
</organism>
<reference evidence="5" key="1">
    <citation type="submission" date="2018-06" db="EMBL/GenBank/DDBJ databases">
        <authorList>
            <person name="Zhirakovskaya E."/>
        </authorList>
    </citation>
    <scope>NUCLEOTIDE SEQUENCE</scope>
</reference>
<dbReference type="AlphaFoldDB" id="A0A3B0R9J4"/>
<evidence type="ECO:0008006" key="6">
    <source>
        <dbReference type="Google" id="ProtNLM"/>
    </source>
</evidence>
<evidence type="ECO:0000256" key="4">
    <source>
        <dbReference type="ARBA" id="ARBA00023014"/>
    </source>
</evidence>
<dbReference type="GO" id="GO:0046872">
    <property type="term" value="F:metal ion binding"/>
    <property type="evidence" value="ECO:0007669"/>
    <property type="project" value="UniProtKB-KW"/>
</dbReference>
<dbReference type="PANTHER" id="PTHR30548:SF4">
    <property type="entry name" value="SUBUNIT OF OXYGEN-SENSITIVE 2-HYDROXYISOCAPROYL-COA DEHYDRATASE"/>
    <property type="match status" value="1"/>
</dbReference>
<dbReference type="Gene3D" id="3.40.50.11900">
    <property type="match status" value="1"/>
</dbReference>
<accession>A0A3B0R9J4</accession>
<protein>
    <recommendedName>
        <fullName evidence="6">2-hydroxyacyl-CoA dehydratase</fullName>
    </recommendedName>
</protein>
<keyword evidence="2" id="KW-0479">Metal-binding</keyword>
<dbReference type="Pfam" id="PF06050">
    <property type="entry name" value="HGD-D"/>
    <property type="match status" value="1"/>
</dbReference>
<evidence type="ECO:0000256" key="3">
    <source>
        <dbReference type="ARBA" id="ARBA00023004"/>
    </source>
</evidence>
<dbReference type="GO" id="GO:0051536">
    <property type="term" value="F:iron-sulfur cluster binding"/>
    <property type="evidence" value="ECO:0007669"/>
    <property type="project" value="UniProtKB-KW"/>
</dbReference>
<dbReference type="PANTHER" id="PTHR30548">
    <property type="entry name" value="2-HYDROXYGLUTARYL-COA DEHYDRATASE, D-COMPONENT-RELATED"/>
    <property type="match status" value="1"/>
</dbReference>
<proteinExistence type="inferred from homology"/>
<comment type="similarity">
    <text evidence="1">Belongs to the FldB/FldC dehydratase alpha/beta subunit family.</text>
</comment>
<dbReference type="EMBL" id="UOEB01000169">
    <property type="protein sequence ID" value="VAV84578.1"/>
    <property type="molecule type" value="Genomic_DNA"/>
</dbReference>
<evidence type="ECO:0000313" key="5">
    <source>
        <dbReference type="EMBL" id="VAV84578.1"/>
    </source>
</evidence>
<keyword evidence="3" id="KW-0408">Iron</keyword>
<keyword evidence="4" id="KW-0411">Iron-sulfur</keyword>